<dbReference type="AlphaFoldDB" id="A0A327YHV5"/>
<organism evidence="1 2">
    <name type="scientific">Flavobacterium aquaticum</name>
    <dbReference type="NCBI Taxonomy" id="1236486"/>
    <lineage>
        <taxon>Bacteria</taxon>
        <taxon>Pseudomonadati</taxon>
        <taxon>Bacteroidota</taxon>
        <taxon>Flavobacteriia</taxon>
        <taxon>Flavobacteriales</taxon>
        <taxon>Flavobacteriaceae</taxon>
        <taxon>Flavobacterium</taxon>
    </lineage>
</organism>
<dbReference type="Proteomes" id="UP000249620">
    <property type="component" value="Unassembled WGS sequence"/>
</dbReference>
<evidence type="ECO:0000313" key="2">
    <source>
        <dbReference type="Proteomes" id="UP000249620"/>
    </source>
</evidence>
<gene>
    <name evidence="1" type="ORF">B0I03_10727</name>
</gene>
<dbReference type="OrthoDB" id="1223654at2"/>
<reference evidence="1 2" key="1">
    <citation type="submission" date="2018-06" db="EMBL/GenBank/DDBJ databases">
        <title>Genomic Encyclopedia of Type Strains, Phase III (KMG-III): the genomes of soil and plant-associated and newly described type strains.</title>
        <authorList>
            <person name="Whitman W."/>
        </authorList>
    </citation>
    <scope>NUCLEOTIDE SEQUENCE [LARGE SCALE GENOMIC DNA]</scope>
    <source>
        <strain evidence="1 2">CGMCC 1.12398</strain>
    </source>
</reference>
<dbReference type="EMBL" id="QLMI01000007">
    <property type="protein sequence ID" value="RAK20608.1"/>
    <property type="molecule type" value="Genomic_DNA"/>
</dbReference>
<comment type="caution">
    <text evidence="1">The sequence shown here is derived from an EMBL/GenBank/DDBJ whole genome shotgun (WGS) entry which is preliminary data.</text>
</comment>
<dbReference type="RefSeq" id="WP_111567477.1">
    <property type="nucleotide sequence ID" value="NZ_QLMI01000007.1"/>
</dbReference>
<proteinExistence type="predicted"/>
<sequence length="120" mass="14222">MKNFIAFIFIFIFVNLFSQISSKSINFEVYYEKDYPLAGGNLVEKNLNILNGTTTDFNGKAQLIISNYNSEFELTFTGPIVRFKIPEKTEKIIINIDKRRIEYYHNDKIFKRKRLKFKGF</sequence>
<evidence type="ECO:0000313" key="1">
    <source>
        <dbReference type="EMBL" id="RAK20608.1"/>
    </source>
</evidence>
<protein>
    <submittedName>
        <fullName evidence="1">Uncharacterized protein</fullName>
    </submittedName>
</protein>
<name>A0A327YHV5_9FLAO</name>
<accession>A0A327YHV5</accession>
<keyword evidence="2" id="KW-1185">Reference proteome</keyword>